<protein>
    <recommendedName>
        <fullName evidence="1">RNA polymerase-binding protein RbpA</fullName>
    </recommendedName>
</protein>
<feature type="binding site" evidence="1">
    <location>
        <position position="34"/>
    </location>
    <ligand>
        <name>Zn(2+)</name>
        <dbReference type="ChEBI" id="CHEBI:29105"/>
    </ligand>
</feature>
<feature type="binding site" evidence="1">
    <location>
        <position position="56"/>
    </location>
    <ligand>
        <name>Zn(2+)</name>
        <dbReference type="ChEBI" id="CHEBI:29105"/>
    </ligand>
</feature>
<dbReference type="GO" id="GO:0045893">
    <property type="term" value="P:positive regulation of DNA-templated transcription"/>
    <property type="evidence" value="ECO:0007669"/>
    <property type="project" value="UniProtKB-UniRule"/>
</dbReference>
<dbReference type="Proteomes" id="UP000078368">
    <property type="component" value="Unassembled WGS sequence"/>
</dbReference>
<dbReference type="InterPro" id="IPR025182">
    <property type="entry name" value="RNApol-bd_RbpA"/>
</dbReference>
<dbReference type="AlphaFoldDB" id="A0A179B6N7"/>
<organism evidence="2 3">
    <name type="scientific">Peptidiphaga gingivicola</name>
    <dbReference type="NCBI Taxonomy" id="2741497"/>
    <lineage>
        <taxon>Bacteria</taxon>
        <taxon>Bacillati</taxon>
        <taxon>Actinomycetota</taxon>
        <taxon>Actinomycetes</taxon>
        <taxon>Actinomycetales</taxon>
        <taxon>Actinomycetaceae</taxon>
        <taxon>Peptidiphaga</taxon>
    </lineage>
</organism>
<name>A0A179B6N7_9ACTO</name>
<reference evidence="2 3" key="1">
    <citation type="submission" date="2016-04" db="EMBL/GenBank/DDBJ databases">
        <title>Peptidophaga gingivicola gen. nov., sp. nov., isolated from human subgingival plaque.</title>
        <authorList>
            <person name="Beall C.J."/>
            <person name="Mokrzan E.M."/>
            <person name="Griffen A.L."/>
            <person name="Leys E.J."/>
        </authorList>
    </citation>
    <scope>NUCLEOTIDE SEQUENCE [LARGE SCALE GENOMIC DNA]</scope>
    <source>
        <strain evidence="2 3">BA112</strain>
    </source>
</reference>
<dbReference type="InterPro" id="IPR038638">
    <property type="entry name" value="RbpA_sf"/>
</dbReference>
<evidence type="ECO:0000313" key="3">
    <source>
        <dbReference type="Proteomes" id="UP000078368"/>
    </source>
</evidence>
<dbReference type="GO" id="GO:0001000">
    <property type="term" value="F:bacterial-type RNA polymerase core enzyme binding"/>
    <property type="evidence" value="ECO:0007669"/>
    <property type="project" value="UniProtKB-UniRule"/>
</dbReference>
<keyword evidence="1" id="KW-0479">Metal-binding</keyword>
<evidence type="ECO:0000313" key="2">
    <source>
        <dbReference type="EMBL" id="OAP86903.1"/>
    </source>
</evidence>
<keyword evidence="1" id="KW-0862">Zinc</keyword>
<keyword evidence="1" id="KW-0804">Transcription</keyword>
<accession>A0A179B6N7</accession>
<comment type="subunit">
    <text evidence="1">Forms a complex with the RNAP catalytic core and with free principal sigma factors.</text>
</comment>
<gene>
    <name evidence="1" type="primary">rbpA</name>
    <name evidence="2" type="ORF">A4H34_07280</name>
</gene>
<dbReference type="RefSeq" id="WP_064231535.1">
    <property type="nucleotide sequence ID" value="NZ_LVZK01000001.1"/>
</dbReference>
<dbReference type="Pfam" id="PF13397">
    <property type="entry name" value="RbpA"/>
    <property type="match status" value="1"/>
</dbReference>
<sequence>MAERSLRGMKIGANSLETDEGVAFVERKQVIYACPSGHEFGVAMATDAEPPATWECRCGSEGLLRDEPATDDKKPAKPQRTHWDMLLERRTEDELKELLRERLELLRAGKLRLRRHHG</sequence>
<comment type="similarity">
    <text evidence="1">Belongs to the RNA polymerase-binding protein RbpA family.</text>
</comment>
<dbReference type="GO" id="GO:0008270">
    <property type="term" value="F:zinc ion binding"/>
    <property type="evidence" value="ECO:0007669"/>
    <property type="project" value="UniProtKB-UniRule"/>
</dbReference>
<dbReference type="EMBL" id="LVZK01000001">
    <property type="protein sequence ID" value="OAP86903.1"/>
    <property type="molecule type" value="Genomic_DNA"/>
</dbReference>
<comment type="function">
    <text evidence="1">Binds to RNA polymerase (RNAP), stimulating transcription from principal, but not alternative sigma factor promoters.</text>
</comment>
<feature type="binding site" evidence="1">
    <location>
        <position position="58"/>
    </location>
    <ligand>
        <name>Zn(2+)</name>
        <dbReference type="ChEBI" id="CHEBI:29105"/>
    </ligand>
</feature>
<keyword evidence="1" id="KW-0805">Transcription regulation</keyword>
<keyword evidence="3" id="KW-1185">Reference proteome</keyword>
<dbReference type="OrthoDB" id="3618415at2"/>
<feature type="binding site" evidence="1">
    <location>
        <position position="38"/>
    </location>
    <ligand>
        <name>Zn(2+)</name>
        <dbReference type="ChEBI" id="CHEBI:29105"/>
    </ligand>
</feature>
<dbReference type="Gene3D" id="2.20.28.270">
    <property type="entry name" value="RNA polymerase-binding protein A"/>
    <property type="match status" value="1"/>
</dbReference>
<dbReference type="STRING" id="1823756.A4H34_07280"/>
<comment type="caution">
    <text evidence="2">The sequence shown here is derived from an EMBL/GenBank/DDBJ whole genome shotgun (WGS) entry which is preliminary data.</text>
</comment>
<comment type="cofactor">
    <cofactor evidence="1">
        <name>Zn(2+)</name>
        <dbReference type="ChEBI" id="CHEBI:29105"/>
    </cofactor>
    <text evidence="1">Bind 1 Zn(2+) per subunit.</text>
</comment>
<dbReference type="HAMAP" id="MF_01483">
    <property type="entry name" value="RbpA"/>
    <property type="match status" value="1"/>
</dbReference>
<evidence type="ECO:0000256" key="1">
    <source>
        <dbReference type="HAMAP-Rule" id="MF_01483"/>
    </source>
</evidence>
<proteinExistence type="inferred from homology"/>